<dbReference type="InterPro" id="IPR012373">
    <property type="entry name" value="Ferrdict_sens_TM"/>
</dbReference>
<dbReference type="GO" id="GO:0016989">
    <property type="term" value="F:sigma factor antagonist activity"/>
    <property type="evidence" value="ECO:0007669"/>
    <property type="project" value="TreeGrafter"/>
</dbReference>
<dbReference type="InterPro" id="IPR006860">
    <property type="entry name" value="FecR"/>
</dbReference>
<keyword evidence="1" id="KW-0812">Transmembrane</keyword>
<dbReference type="Gene3D" id="2.60.120.1440">
    <property type="match status" value="1"/>
</dbReference>
<reference evidence="4 5" key="1">
    <citation type="submission" date="2019-07" db="EMBL/GenBank/DDBJ databases">
        <title>Qingshengfaniella alkalisoli gen. nov., sp. nov., isolated from saline soil.</title>
        <authorList>
            <person name="Xu L."/>
            <person name="Huang X.-X."/>
            <person name="Sun J.-Q."/>
        </authorList>
    </citation>
    <scope>NUCLEOTIDE SEQUENCE [LARGE SCALE GENOMIC DNA]</scope>
    <source>
        <strain evidence="4 5">DSM 27279</strain>
    </source>
</reference>
<organism evidence="4 5">
    <name type="scientific">Verticiella sediminum</name>
    <dbReference type="NCBI Taxonomy" id="1247510"/>
    <lineage>
        <taxon>Bacteria</taxon>
        <taxon>Pseudomonadati</taxon>
        <taxon>Pseudomonadota</taxon>
        <taxon>Betaproteobacteria</taxon>
        <taxon>Burkholderiales</taxon>
        <taxon>Alcaligenaceae</taxon>
        <taxon>Verticiella</taxon>
    </lineage>
</organism>
<dbReference type="Proteomes" id="UP000318405">
    <property type="component" value="Unassembled WGS sequence"/>
</dbReference>
<sequence>MQRRASSWVFRRSPSTGTSCAACWTACAGAPSDASRVRSFQPIVPSRASTSHSAPTPRPPPRRLIEHALSLIGRAQHGEPCEAEAARSELAEWRQANPEHESAFETASRYWSATDASALKGSVPLPLGRPARARRRALTALGVAGLAAAMGAGMRWAWLLPIAEYALATGRGQLLGHDLLDGSRIDLAANTTGQVAYYRHRREVRLLAGEMRFDVRPDAGRPFVVVTDWGHVRVLGTVFSVAVRDQRMRVEVAHGRVAVRAVRWNDARFDAPTGSDMVLEASEAVEVDGAGFGRLTHVRAQSVGAWRDGWLVFNGTPLPQAIARWNDYLPRPLRLADSAALRDMRLTGSFPARDPSAFLQNLPDILPVRVVRESGAIVLYPRP</sequence>
<evidence type="ECO:0000259" key="3">
    <source>
        <dbReference type="Pfam" id="PF04773"/>
    </source>
</evidence>
<evidence type="ECO:0000313" key="4">
    <source>
        <dbReference type="EMBL" id="TSH89405.1"/>
    </source>
</evidence>
<feature type="signal peptide" evidence="2">
    <location>
        <begin position="1"/>
        <end position="21"/>
    </location>
</feature>
<proteinExistence type="predicted"/>
<dbReference type="OrthoDB" id="1100567at2"/>
<protein>
    <submittedName>
        <fullName evidence="4">Iron dicitrate transport regulator FecR</fullName>
    </submittedName>
</protein>
<feature type="domain" description="FecR protein" evidence="3">
    <location>
        <begin position="167"/>
        <end position="257"/>
    </location>
</feature>
<dbReference type="AlphaFoldDB" id="A0A556A954"/>
<keyword evidence="5" id="KW-1185">Reference proteome</keyword>
<dbReference type="Pfam" id="PF04773">
    <property type="entry name" value="FecR"/>
    <property type="match status" value="1"/>
</dbReference>
<comment type="caution">
    <text evidence="4">The sequence shown here is derived from an EMBL/GenBank/DDBJ whole genome shotgun (WGS) entry which is preliminary data.</text>
</comment>
<keyword evidence="1" id="KW-0472">Membrane</keyword>
<dbReference type="EMBL" id="VLTJ01000041">
    <property type="protein sequence ID" value="TSH89405.1"/>
    <property type="molecule type" value="Genomic_DNA"/>
</dbReference>
<keyword evidence="1" id="KW-1133">Transmembrane helix</keyword>
<dbReference type="PANTHER" id="PTHR30273:SF2">
    <property type="entry name" value="PROTEIN FECR"/>
    <property type="match status" value="1"/>
</dbReference>
<name>A0A556A954_9BURK</name>
<feature type="chain" id="PRO_5022098718" evidence="2">
    <location>
        <begin position="22"/>
        <end position="383"/>
    </location>
</feature>
<keyword evidence="2" id="KW-0732">Signal</keyword>
<gene>
    <name evidence="4" type="ORF">FOZ76_23920</name>
</gene>
<evidence type="ECO:0000313" key="5">
    <source>
        <dbReference type="Proteomes" id="UP000318405"/>
    </source>
</evidence>
<dbReference type="PIRSF" id="PIRSF018266">
    <property type="entry name" value="FecR"/>
    <property type="match status" value="1"/>
</dbReference>
<accession>A0A556A954</accession>
<dbReference type="PANTHER" id="PTHR30273">
    <property type="entry name" value="PERIPLASMIC SIGNAL SENSOR AND SIGMA FACTOR ACTIVATOR FECR-RELATED"/>
    <property type="match status" value="1"/>
</dbReference>
<evidence type="ECO:0000256" key="1">
    <source>
        <dbReference type="SAM" id="Phobius"/>
    </source>
</evidence>
<feature type="transmembrane region" description="Helical" evidence="1">
    <location>
        <begin position="137"/>
        <end position="158"/>
    </location>
</feature>
<evidence type="ECO:0000256" key="2">
    <source>
        <dbReference type="SAM" id="SignalP"/>
    </source>
</evidence>